<keyword evidence="2" id="KW-0963">Cytoplasm</keyword>
<dbReference type="GO" id="GO:0000390">
    <property type="term" value="P:spliceosomal complex disassembly"/>
    <property type="evidence" value="ECO:0007669"/>
    <property type="project" value="TreeGrafter"/>
</dbReference>
<evidence type="ECO:0000256" key="3">
    <source>
        <dbReference type="ARBA" id="ARBA00023186"/>
    </source>
</evidence>
<feature type="region of interest" description="Disordered" evidence="4">
    <location>
        <begin position="29"/>
        <end position="48"/>
    </location>
</feature>
<proteinExistence type="predicted"/>
<evidence type="ECO:0000259" key="5">
    <source>
        <dbReference type="Pfam" id="PF00076"/>
    </source>
</evidence>
<keyword evidence="3" id="KW-0143">Chaperone</keyword>
<feature type="domain" description="RRM" evidence="5">
    <location>
        <begin position="254"/>
        <end position="299"/>
    </location>
</feature>
<dbReference type="Gene3D" id="3.30.70.330">
    <property type="match status" value="1"/>
</dbReference>
<protein>
    <submittedName>
        <fullName evidence="6">Bjdp</fullName>
    </submittedName>
</protein>
<reference evidence="6" key="1">
    <citation type="submission" date="2018-07" db="EMBL/GenBank/DDBJ databases">
        <title>A new Alphabaculovirus highly virulent isolated from Trichoplusia ni (TnSNPV).</title>
        <authorList>
            <person name="Bivian-Hernandez M.D.L.A."/>
            <person name="Del Rincon-Castro M.C."/>
            <person name="Ibarra J.E."/>
        </authorList>
    </citation>
    <scope>NUCLEOTIDE SEQUENCE</scope>
    <source>
        <strain evidence="6">LBIV-4</strain>
    </source>
</reference>
<dbReference type="InterPro" id="IPR035979">
    <property type="entry name" value="RBD_domain_sf"/>
</dbReference>
<evidence type="ECO:0000313" key="6">
    <source>
        <dbReference type="EMBL" id="QBI90258.1"/>
    </source>
</evidence>
<dbReference type="InterPro" id="IPR052094">
    <property type="entry name" value="Pre-mRNA-splicing_ERAD"/>
</dbReference>
<dbReference type="Pfam" id="PF00076">
    <property type="entry name" value="RRM_1"/>
    <property type="match status" value="1"/>
</dbReference>
<organism evidence="6">
    <name type="scientific">Trichoplusia ni single nucleopolyhedrovirus</name>
    <dbReference type="NCBI Taxonomy" id="332054"/>
    <lineage>
        <taxon>Viruses</taxon>
        <taxon>Viruses incertae sedis</taxon>
        <taxon>Naldaviricetes</taxon>
        <taxon>Lefavirales</taxon>
        <taxon>Baculoviridae</taxon>
        <taxon>Alphabaculovirus</taxon>
        <taxon>Alphabaculovirus trini</taxon>
    </lineage>
</organism>
<name>A0A481V8N5_9ABAC</name>
<sequence>MATPTTSTTTMDIRPTASIRPVTRAFKRKMDQKTTTVSTSLEAAADDDSEDLSMTMDENLVSSTTTLSPPPAKQAKIKRKNLFKVDLDTSSYYDILSLKTDVSDFQIKQRVNELIDFYSTANVDDISFRDDDNKVEAINSRTQILLKISQASMVLTNVRAKLVYDEFIQIKYKIRLWQLNDLRPLIDEIFKHIESIFTVSKDFQEFDSIEPALRNFVTNELAQRRNRGKRLRSTTTNRLRIQWSVNLNDETNAGVDERYLQEYFGKYGEIVGIVMCSSRPGCAVIEFDTLRSVTEVISEESQLKRFIVQDLSEAELISSDSVSRLQTKLDELDGLSNDLLNVQENIDKQTS</sequence>
<dbReference type="GO" id="GO:0003723">
    <property type="term" value="F:RNA binding"/>
    <property type="evidence" value="ECO:0007669"/>
    <property type="project" value="InterPro"/>
</dbReference>
<dbReference type="InterPro" id="IPR012677">
    <property type="entry name" value="Nucleotide-bd_a/b_plait_sf"/>
</dbReference>
<evidence type="ECO:0000256" key="4">
    <source>
        <dbReference type="SAM" id="MobiDB-lite"/>
    </source>
</evidence>
<evidence type="ECO:0000256" key="2">
    <source>
        <dbReference type="ARBA" id="ARBA00022490"/>
    </source>
</evidence>
<dbReference type="PANTHER" id="PTHR44313">
    <property type="entry name" value="DNAJ HOMOLOG SUBFAMILY C MEMBER 17"/>
    <property type="match status" value="1"/>
</dbReference>
<dbReference type="InterPro" id="IPR000504">
    <property type="entry name" value="RRM_dom"/>
</dbReference>
<dbReference type="EMBL" id="MH577296">
    <property type="protein sequence ID" value="QBI90258.1"/>
    <property type="molecule type" value="Genomic_DNA"/>
</dbReference>
<evidence type="ECO:0000256" key="1">
    <source>
        <dbReference type="ARBA" id="ARBA00004496"/>
    </source>
</evidence>
<dbReference type="PANTHER" id="PTHR44313:SF1">
    <property type="entry name" value="DNAJ HOMOLOG SUBFAMILY C MEMBER 17"/>
    <property type="match status" value="1"/>
</dbReference>
<accession>A0A481V8N5</accession>
<comment type="subcellular location">
    <subcellularLocation>
        <location evidence="1">Cytoplasm</location>
    </subcellularLocation>
</comment>
<dbReference type="SUPFAM" id="SSF54928">
    <property type="entry name" value="RNA-binding domain, RBD"/>
    <property type="match status" value="1"/>
</dbReference>